<dbReference type="Proteomes" id="UP001333110">
    <property type="component" value="Unassembled WGS sequence"/>
</dbReference>
<reference evidence="2 3" key="1">
    <citation type="journal article" date="2023" name="J. Hered.">
        <title>Chromosome-level genome of the wood stork (Mycteria americana) provides insight into avian chromosome evolution.</title>
        <authorList>
            <person name="Flamio R. Jr."/>
            <person name="Ramstad K.M."/>
        </authorList>
    </citation>
    <scope>NUCLEOTIDE SEQUENCE [LARGE SCALE GENOMIC DNA]</scope>
    <source>
        <strain evidence="2">JAX WOST 10</strain>
    </source>
</reference>
<organism evidence="2 3">
    <name type="scientific">Mycteria americana</name>
    <name type="common">Wood stork</name>
    <dbReference type="NCBI Taxonomy" id="33587"/>
    <lineage>
        <taxon>Eukaryota</taxon>
        <taxon>Metazoa</taxon>
        <taxon>Chordata</taxon>
        <taxon>Craniata</taxon>
        <taxon>Vertebrata</taxon>
        <taxon>Euteleostomi</taxon>
        <taxon>Archelosauria</taxon>
        <taxon>Archosauria</taxon>
        <taxon>Dinosauria</taxon>
        <taxon>Saurischia</taxon>
        <taxon>Theropoda</taxon>
        <taxon>Coelurosauria</taxon>
        <taxon>Aves</taxon>
        <taxon>Neognathae</taxon>
        <taxon>Neoaves</taxon>
        <taxon>Aequornithes</taxon>
        <taxon>Ciconiiformes</taxon>
        <taxon>Ciconiidae</taxon>
        <taxon>Mycteria</taxon>
    </lineage>
</organism>
<name>A0AAN7NUS0_MYCAM</name>
<accession>A0AAN7NUS0</accession>
<keyword evidence="3" id="KW-1185">Reference proteome</keyword>
<dbReference type="AlphaFoldDB" id="A0AAN7NUS0"/>
<dbReference type="CDD" id="cd01650">
    <property type="entry name" value="RT_nLTR_like"/>
    <property type="match status" value="1"/>
</dbReference>
<protein>
    <submittedName>
        <fullName evidence="2">Uncharacterized protein</fullName>
    </submittedName>
</protein>
<dbReference type="PANTHER" id="PTHR33332">
    <property type="entry name" value="REVERSE TRANSCRIPTASE DOMAIN-CONTAINING PROTEIN"/>
    <property type="match status" value="1"/>
</dbReference>
<comment type="caution">
    <text evidence="2">The sequence shown here is derived from an EMBL/GenBank/DDBJ whole genome shotgun (WGS) entry which is preliminary data.</text>
</comment>
<gene>
    <name evidence="2" type="ORF">QYF61_021674</name>
</gene>
<sequence length="593" mass="66907">MIECTALTVRDDVVESLWLRIRGMENKADVIVDVCYRSPSRDDSDYELFYRQLGDISGSIALVLMGDFSFSDINREYHTVVTGKSRKFLKYAEDNFMSKILCEPTRKYALLDLLLVNREGLMGDVTYVNSKKRSKGNTGTVLDEDGHLINRDEEKVKAFNGFFFVSVFNIKDRSWAAWSSKLEDHDWGSSDFPFVDTEIVRDQLYWLNIHKSMRPDGIHPRVLKESWESGEVPADWKLANVIPIYKKCVREDPGNYRPVSLTSAPGKIMENIILSTTEKHLKNNAIIRHNKVTRLVDERKAVDVVFLDVHGTLSEELAEGQGSKGCSEWGYIWLAASHQCSSSGLGVLFNITINDLDTGFKRTLSKFADDIKLGDAVDSLNGQETLQGDLDRLEHWANINGMKFNKNKCRILHLGWNNAGHKYRLGEEWLESCPAERDLGVLVDSRLSMNQQCALAAKRANCILGWIKHSITSQSKEVLIPLYSVLMRPHLGCVVTSGVSSFSLSNNKREPFHVDHCFGWRKHALLTIMAVALGDLQKESGTDCGWHQYGHKASTHTRDQKQLGKAAGKQCGRKGPEGPGEHQVDQNTLRRAT</sequence>
<dbReference type="EMBL" id="JAUNZN010000001">
    <property type="protein sequence ID" value="KAK4832275.1"/>
    <property type="molecule type" value="Genomic_DNA"/>
</dbReference>
<evidence type="ECO:0000313" key="3">
    <source>
        <dbReference type="Proteomes" id="UP001333110"/>
    </source>
</evidence>
<evidence type="ECO:0000313" key="2">
    <source>
        <dbReference type="EMBL" id="KAK4832275.1"/>
    </source>
</evidence>
<feature type="region of interest" description="Disordered" evidence="1">
    <location>
        <begin position="553"/>
        <end position="593"/>
    </location>
</feature>
<feature type="compositionally biased region" description="Basic and acidic residues" evidence="1">
    <location>
        <begin position="574"/>
        <end position="584"/>
    </location>
</feature>
<evidence type="ECO:0000256" key="1">
    <source>
        <dbReference type="SAM" id="MobiDB-lite"/>
    </source>
</evidence>
<proteinExistence type="predicted"/>